<dbReference type="GO" id="GO:0019867">
    <property type="term" value="C:outer membrane"/>
    <property type="evidence" value="ECO:0007669"/>
    <property type="project" value="InterPro"/>
</dbReference>
<feature type="chain" id="PRO_5015423171" description="Bacterial surface antigen (D15) domain-containing protein" evidence="3">
    <location>
        <begin position="24"/>
        <end position="385"/>
    </location>
</feature>
<keyword evidence="6" id="KW-1185">Reference proteome</keyword>
<evidence type="ECO:0000256" key="2">
    <source>
        <dbReference type="ARBA" id="ARBA00023136"/>
    </source>
</evidence>
<feature type="domain" description="Bacterial surface antigen (D15)" evidence="4">
    <location>
        <begin position="121"/>
        <end position="385"/>
    </location>
</feature>
<dbReference type="AlphaFoldDB" id="A0A2S5A194"/>
<dbReference type="Proteomes" id="UP000236893">
    <property type="component" value="Unassembled WGS sequence"/>
</dbReference>
<dbReference type="InterPro" id="IPR000184">
    <property type="entry name" value="Bac_surfAg_D15"/>
</dbReference>
<dbReference type="RefSeq" id="WP_103789269.1">
    <property type="nucleotide sequence ID" value="NZ_PQVF01000007.1"/>
</dbReference>
<keyword evidence="3" id="KW-0732">Signal</keyword>
<name>A0A2S5A194_9SPHI</name>
<evidence type="ECO:0000259" key="4">
    <source>
        <dbReference type="Pfam" id="PF01103"/>
    </source>
</evidence>
<proteinExistence type="predicted"/>
<evidence type="ECO:0000256" key="3">
    <source>
        <dbReference type="SAM" id="SignalP"/>
    </source>
</evidence>
<dbReference type="Gene3D" id="2.40.160.50">
    <property type="entry name" value="membrane protein fhac: a member of the omp85/tpsb transporter family"/>
    <property type="match status" value="1"/>
</dbReference>
<sequence>MSKFSLLLIISLLLSSSATISFAQEKPLSKKEQRQQKKKQKEREGKFMITPLAGPAYTPELGFTIAGGILTSWRFDKQDTTLQRSSAPFNIGVGSTGSFFLSTRTALFFKHDKYRLYTDLWFKDMEDNYFGIGYDNGKHTPKTDSTTKYTRKWFQLNPRFLWQFKKSFFVGPTMDINYTKGEEPSKGVAADPVYQQYNDRPFNTGMGFIFQHDTRDIAVNAWKGIFFEAQAAFYGGYLGGDNSYQLYSFDLRKYYPIVKMAHTLALQVKGRFAVGSVPYGEMSQLGTPFDLRGYLWGQYRDKTMLLGIAEYRHTFYNKENKPSKYGAVGWLAAGSIGADPSEFTHWLPNFGVGFRFEVQPRMNLRLDYGIGKGSSGFYFNFTEAF</sequence>
<protein>
    <recommendedName>
        <fullName evidence="4">Bacterial surface antigen (D15) domain-containing protein</fullName>
    </recommendedName>
</protein>
<dbReference type="Pfam" id="PF01103">
    <property type="entry name" value="Omp85"/>
    <property type="match status" value="1"/>
</dbReference>
<dbReference type="EMBL" id="PQVF01000007">
    <property type="protein sequence ID" value="POY36351.1"/>
    <property type="molecule type" value="Genomic_DNA"/>
</dbReference>
<gene>
    <name evidence="5" type="ORF">C3K47_11430</name>
</gene>
<evidence type="ECO:0000313" key="5">
    <source>
        <dbReference type="EMBL" id="POY36351.1"/>
    </source>
</evidence>
<comment type="subcellular location">
    <subcellularLocation>
        <location evidence="1">Membrane</location>
    </subcellularLocation>
</comment>
<keyword evidence="2" id="KW-0472">Membrane</keyword>
<feature type="signal peptide" evidence="3">
    <location>
        <begin position="1"/>
        <end position="23"/>
    </location>
</feature>
<comment type="caution">
    <text evidence="5">The sequence shown here is derived from an EMBL/GenBank/DDBJ whole genome shotgun (WGS) entry which is preliminary data.</text>
</comment>
<evidence type="ECO:0000256" key="1">
    <source>
        <dbReference type="ARBA" id="ARBA00004370"/>
    </source>
</evidence>
<dbReference type="OrthoDB" id="9771071at2"/>
<accession>A0A2S5A194</accession>
<reference evidence="5 6" key="1">
    <citation type="submission" date="2018-01" db="EMBL/GenBank/DDBJ databases">
        <authorList>
            <person name="Gaut B.S."/>
            <person name="Morton B.R."/>
            <person name="Clegg M.T."/>
            <person name="Duvall M.R."/>
        </authorList>
    </citation>
    <scope>NUCLEOTIDE SEQUENCE [LARGE SCALE GENOMIC DNA]</scope>
    <source>
        <strain evidence="5 6">HR-AV</strain>
    </source>
</reference>
<evidence type="ECO:0000313" key="6">
    <source>
        <dbReference type="Proteomes" id="UP000236893"/>
    </source>
</evidence>
<organism evidence="5 6">
    <name type="scientific">Solitalea longa</name>
    <dbReference type="NCBI Taxonomy" id="2079460"/>
    <lineage>
        <taxon>Bacteria</taxon>
        <taxon>Pseudomonadati</taxon>
        <taxon>Bacteroidota</taxon>
        <taxon>Sphingobacteriia</taxon>
        <taxon>Sphingobacteriales</taxon>
        <taxon>Sphingobacteriaceae</taxon>
        <taxon>Solitalea</taxon>
    </lineage>
</organism>